<proteinExistence type="predicted"/>
<feature type="transmembrane region" description="Helical" evidence="1">
    <location>
        <begin position="97"/>
        <end position="117"/>
    </location>
</feature>
<dbReference type="AlphaFoldDB" id="D0AB77"/>
<reference evidence="2" key="1">
    <citation type="submission" date="2009-01" db="EMBL/GenBank/DDBJ databases">
        <authorList>
            <person name="Glithero R."/>
        </authorList>
    </citation>
    <scope>NUCLEOTIDE SEQUENCE</scope>
</reference>
<accession>D0AB77</accession>
<protein>
    <submittedName>
        <fullName evidence="2">HM00031 protein</fullName>
    </submittedName>
</protein>
<keyword evidence="1" id="KW-1133">Transmembrane helix</keyword>
<feature type="transmembrane region" description="Helical" evidence="1">
    <location>
        <begin position="70"/>
        <end position="91"/>
    </location>
</feature>
<keyword evidence="1" id="KW-0472">Membrane</keyword>
<dbReference type="EMBL" id="FP102339">
    <property type="protein sequence ID" value="CBH09272.1"/>
    <property type="molecule type" value="Genomic_DNA"/>
</dbReference>
<evidence type="ECO:0000256" key="1">
    <source>
        <dbReference type="SAM" id="Phobius"/>
    </source>
</evidence>
<keyword evidence="1" id="KW-0812">Transmembrane</keyword>
<organism evidence="2">
    <name type="scientific">Heliconius melpomene</name>
    <name type="common">Postman butterfly</name>
    <dbReference type="NCBI Taxonomy" id="34740"/>
    <lineage>
        <taxon>Eukaryota</taxon>
        <taxon>Metazoa</taxon>
        <taxon>Ecdysozoa</taxon>
        <taxon>Arthropoda</taxon>
        <taxon>Hexapoda</taxon>
        <taxon>Insecta</taxon>
        <taxon>Pterygota</taxon>
        <taxon>Neoptera</taxon>
        <taxon>Endopterygota</taxon>
        <taxon>Lepidoptera</taxon>
        <taxon>Glossata</taxon>
        <taxon>Ditrysia</taxon>
        <taxon>Papilionoidea</taxon>
        <taxon>Nymphalidae</taxon>
        <taxon>Heliconiinae</taxon>
        <taxon>Heliconiini</taxon>
        <taxon>Heliconius</taxon>
    </lineage>
</organism>
<gene>
    <name evidence="2" type="primary">HM00031</name>
</gene>
<evidence type="ECO:0000313" key="2">
    <source>
        <dbReference type="EMBL" id="CBH09272.1"/>
    </source>
</evidence>
<sequence length="288" mass="33226">MRKRAAFSYTISRNYTTPYSKPVVRTRSKTLNKAPISTASYTIQMKNINTKTKILDDRKQNSGIIPSKQLVNVSILDIITSILYHILLWKLHSLVSYISYFEWQLVVTVIAVGYLFWTANKATPVNDKAVTQPALYVSATCPDVNSSPMAKSKRLPQIRTISTIPPTKKTAQGQRNLTSYNNPNSTRVAFTRDTNNWNTDSKYSSKNFKPQLEDIKSSFLLLNKKKVINNKNIENQDHNATKKVLKPQLSETERKKKLVEAMNKFKTKKYWHDSKYERIEGLNWISWK</sequence>
<name>D0AB77_HELME</name>
<reference evidence="2" key="2">
    <citation type="journal article" name="Mol. Ecol.">
        <title>Characterization of a hotspot for mimicry: Assembly of a butterfly wing transcriptome to genomic sequence at the HmYb/Sb locus.</title>
        <authorList>
            <person name="Ferguson L."/>
            <person name="Fai Lee S."/>
            <person name="Chamberlain N."/>
            <person name="Nadeau N."/>
            <person name="Joron M."/>
            <person name="Baxter S."/>
            <person name="Wilkinson P."/>
            <person name="Papanicolaou A."/>
            <person name="Kumar S."/>
            <person name="Thuan-Jin Clark R."/>
            <person name="Davidson C."/>
            <person name="Glithero R."/>
            <person name="Beasley H."/>
            <person name="Vogel H."/>
            <person name="Ffrench-Constant R."/>
            <person name="Jiggins C."/>
        </authorList>
    </citation>
    <scope>NUCLEOTIDE SEQUENCE</scope>
</reference>